<feature type="active site" description="Proton donor" evidence="9">
    <location>
        <position position="129"/>
    </location>
</feature>
<evidence type="ECO:0000256" key="9">
    <source>
        <dbReference type="HAMAP-Rule" id="MF_01014"/>
    </source>
</evidence>
<dbReference type="Proteomes" id="UP000294614">
    <property type="component" value="Unassembled WGS sequence"/>
</dbReference>
<proteinExistence type="inferred from homology"/>
<dbReference type="GO" id="GO:0003949">
    <property type="term" value="F:1-(5-phosphoribosyl)-5-[(5-phosphoribosylamino)methylideneamino]imidazole-4-carboxamide isomerase activity"/>
    <property type="evidence" value="ECO:0007669"/>
    <property type="project" value="UniProtKB-UniRule"/>
</dbReference>
<keyword evidence="6 9" id="KW-0028">Amino-acid biosynthesis</keyword>
<evidence type="ECO:0000313" key="12">
    <source>
        <dbReference type="EMBL" id="TCK61685.1"/>
    </source>
</evidence>
<dbReference type="InterPro" id="IPR023016">
    <property type="entry name" value="HisA/PriA"/>
</dbReference>
<evidence type="ECO:0000256" key="6">
    <source>
        <dbReference type="ARBA" id="ARBA00022605"/>
    </source>
</evidence>
<dbReference type="AlphaFoldDB" id="A0A4R1KB50"/>
<evidence type="ECO:0000256" key="4">
    <source>
        <dbReference type="ARBA" id="ARBA00009667"/>
    </source>
</evidence>
<dbReference type="HAMAP" id="MF_01014">
    <property type="entry name" value="HisA"/>
    <property type="match status" value="1"/>
</dbReference>
<dbReference type="PANTHER" id="PTHR43090">
    <property type="entry name" value="1-(5-PHOSPHORIBOSYL)-5-[(5-PHOSPHORIBOSYLAMINO)METHYLIDENEAMINO] IMIDAZOLE-4-CARBOXAMIDE ISOMERASE"/>
    <property type="match status" value="1"/>
</dbReference>
<comment type="similarity">
    <text evidence="4 9 10">Belongs to the HisA/HisF family.</text>
</comment>
<dbReference type="CDD" id="cd04732">
    <property type="entry name" value="HisA"/>
    <property type="match status" value="1"/>
</dbReference>
<evidence type="ECO:0000313" key="13">
    <source>
        <dbReference type="Proteomes" id="UP000294614"/>
    </source>
</evidence>
<evidence type="ECO:0000256" key="10">
    <source>
        <dbReference type="RuleBase" id="RU003657"/>
    </source>
</evidence>
<keyword evidence="8 9" id="KW-0413">Isomerase</keyword>
<dbReference type="SUPFAM" id="SSF51366">
    <property type="entry name" value="Ribulose-phoshate binding barrel"/>
    <property type="match status" value="1"/>
</dbReference>
<dbReference type="GO" id="GO:0000162">
    <property type="term" value="P:L-tryptophan biosynthetic process"/>
    <property type="evidence" value="ECO:0007669"/>
    <property type="project" value="TreeGrafter"/>
</dbReference>
<dbReference type="NCBIfam" id="TIGR00007">
    <property type="entry name" value="1-(5-phosphoribosyl)-5-[(5-phosphoribosylamino)methylideneamino]imidazole-4-carboxamide isomerase"/>
    <property type="match status" value="1"/>
</dbReference>
<dbReference type="PANTHER" id="PTHR43090:SF2">
    <property type="entry name" value="1-(5-PHOSPHORIBOSYL)-5-[(5-PHOSPHORIBOSYLAMINO)METHYLIDENEAMINO] IMIDAZOLE-4-CARBOXAMIDE ISOMERASE"/>
    <property type="match status" value="1"/>
</dbReference>
<keyword evidence="7 9" id="KW-0368">Histidine biosynthesis</keyword>
<dbReference type="InterPro" id="IPR006063">
    <property type="entry name" value="HisA_bact_arch"/>
</dbReference>
<keyword evidence="13" id="KW-1185">Reference proteome</keyword>
<comment type="subcellular location">
    <subcellularLocation>
        <location evidence="2 9 11">Cytoplasm</location>
    </subcellularLocation>
</comment>
<evidence type="ECO:0000256" key="5">
    <source>
        <dbReference type="ARBA" id="ARBA00022490"/>
    </source>
</evidence>
<accession>A0A4R1KB50</accession>
<dbReference type="InterPro" id="IPR011060">
    <property type="entry name" value="RibuloseP-bd_barrel"/>
</dbReference>
<evidence type="ECO:0000256" key="8">
    <source>
        <dbReference type="ARBA" id="ARBA00023235"/>
    </source>
</evidence>
<dbReference type="OrthoDB" id="9807749at2"/>
<evidence type="ECO:0000256" key="2">
    <source>
        <dbReference type="ARBA" id="ARBA00004496"/>
    </source>
</evidence>
<dbReference type="EMBL" id="SMGG01000003">
    <property type="protein sequence ID" value="TCK61685.1"/>
    <property type="molecule type" value="Genomic_DNA"/>
</dbReference>
<dbReference type="FunFam" id="3.20.20.70:FF:000009">
    <property type="entry name" value="1-(5-phosphoribosyl)-5-[(5-phosphoribosylamino)methylideneamino] imidazole-4-carboxamide isomerase"/>
    <property type="match status" value="1"/>
</dbReference>
<evidence type="ECO:0000256" key="7">
    <source>
        <dbReference type="ARBA" id="ARBA00023102"/>
    </source>
</evidence>
<organism evidence="12 13">
    <name type="scientific">Seleniivibrio woodruffii</name>
    <dbReference type="NCBI Taxonomy" id="1078050"/>
    <lineage>
        <taxon>Bacteria</taxon>
        <taxon>Pseudomonadati</taxon>
        <taxon>Deferribacterota</taxon>
        <taxon>Deferribacteres</taxon>
        <taxon>Deferribacterales</taxon>
        <taxon>Geovibrionaceae</taxon>
        <taxon>Seleniivibrio</taxon>
    </lineage>
</organism>
<dbReference type="Pfam" id="PF00977">
    <property type="entry name" value="His_biosynth"/>
    <property type="match status" value="1"/>
</dbReference>
<feature type="active site" description="Proton acceptor" evidence="9">
    <location>
        <position position="8"/>
    </location>
</feature>
<evidence type="ECO:0000256" key="3">
    <source>
        <dbReference type="ARBA" id="ARBA00005133"/>
    </source>
</evidence>
<comment type="pathway">
    <text evidence="3 9 11">Amino-acid biosynthesis; L-histidine biosynthesis; L-histidine from 5-phospho-alpha-D-ribose 1-diphosphate: step 4/9.</text>
</comment>
<dbReference type="Gene3D" id="3.20.20.70">
    <property type="entry name" value="Aldolase class I"/>
    <property type="match status" value="1"/>
</dbReference>
<evidence type="ECO:0000256" key="11">
    <source>
        <dbReference type="RuleBase" id="RU003658"/>
    </source>
</evidence>
<name>A0A4R1KB50_9BACT</name>
<gene>
    <name evidence="9" type="primary">hisA</name>
    <name evidence="12" type="ORF">C8D98_0187</name>
</gene>
<dbReference type="RefSeq" id="WP_132871176.1">
    <property type="nucleotide sequence ID" value="NZ_SMGG01000003.1"/>
</dbReference>
<dbReference type="EC" id="5.3.1.16" evidence="9 11"/>
<dbReference type="GO" id="GO:0000105">
    <property type="term" value="P:L-histidine biosynthetic process"/>
    <property type="evidence" value="ECO:0007669"/>
    <property type="project" value="UniProtKB-UniRule"/>
</dbReference>
<comment type="caution">
    <text evidence="12">The sequence shown here is derived from an EMBL/GenBank/DDBJ whole genome shotgun (WGS) entry which is preliminary data.</text>
</comment>
<dbReference type="InterPro" id="IPR006062">
    <property type="entry name" value="His_biosynth"/>
</dbReference>
<comment type="catalytic activity">
    <reaction evidence="1 9 11">
        <text>1-(5-phospho-beta-D-ribosyl)-5-[(5-phospho-beta-D-ribosylamino)methylideneamino]imidazole-4-carboxamide = 5-[(5-phospho-1-deoxy-D-ribulos-1-ylimino)methylamino]-1-(5-phospho-beta-D-ribosyl)imidazole-4-carboxamide</text>
        <dbReference type="Rhea" id="RHEA:15469"/>
        <dbReference type="ChEBI" id="CHEBI:58435"/>
        <dbReference type="ChEBI" id="CHEBI:58525"/>
        <dbReference type="EC" id="5.3.1.16"/>
    </reaction>
</comment>
<keyword evidence="5 9" id="KW-0963">Cytoplasm</keyword>
<dbReference type="GO" id="GO:0005737">
    <property type="term" value="C:cytoplasm"/>
    <property type="evidence" value="ECO:0007669"/>
    <property type="project" value="UniProtKB-SubCell"/>
</dbReference>
<evidence type="ECO:0000256" key="1">
    <source>
        <dbReference type="ARBA" id="ARBA00000901"/>
    </source>
</evidence>
<dbReference type="UniPathway" id="UPA00031">
    <property type="reaction ID" value="UER00009"/>
</dbReference>
<protein>
    <recommendedName>
        <fullName evidence="9 11">1-(5-phosphoribosyl)-5-[(5-phosphoribosylamino)methylideneamino] imidazole-4-carboxamide isomerase</fullName>
        <ecNumber evidence="9 11">5.3.1.16</ecNumber>
    </recommendedName>
    <alternativeName>
        <fullName evidence="9">Phosphoribosylformimino-5-aminoimidazole carboxamide ribotide isomerase</fullName>
    </alternativeName>
</protein>
<dbReference type="InterPro" id="IPR013785">
    <property type="entry name" value="Aldolase_TIM"/>
</dbReference>
<dbReference type="InterPro" id="IPR044524">
    <property type="entry name" value="Isoase_HisA-like"/>
</dbReference>
<reference evidence="12 13" key="1">
    <citation type="submission" date="2019-03" db="EMBL/GenBank/DDBJ databases">
        <title>Genomic Encyclopedia of Type Strains, Phase IV (KMG-IV): sequencing the most valuable type-strain genomes for metagenomic binning, comparative biology and taxonomic classification.</title>
        <authorList>
            <person name="Goeker M."/>
        </authorList>
    </citation>
    <scope>NUCLEOTIDE SEQUENCE [LARGE SCALE GENOMIC DNA]</scope>
    <source>
        <strain evidence="12 13">DSM 24984</strain>
    </source>
</reference>
<sequence>MLIIPAIDLLNAKAVRLKQGDMDDFTVYYDNPLDAAKMFADMGVKRLHIVDLDGAKKGETTNFSLIEKMVATAGMDIEVGGGIRDMKKLKAYFEIGVKYGILGTVVVKNPEFVKEAMSEFPDRIILGVDAKDGYVATEGWYEKSTVTAVELINSYEGYSAESVIYTDISRDGMLTGINIEATLSLAESIKYPVIASGGLKGIEDIKALQGKKGILGAITGKAFYEGKIDLKEALELQD</sequence>